<dbReference type="RefSeq" id="WP_379589071.1">
    <property type="nucleotide sequence ID" value="NZ_JBHSKO010000005.1"/>
</dbReference>
<dbReference type="InterPro" id="IPR039424">
    <property type="entry name" value="SBP_5"/>
</dbReference>
<organism evidence="4 5">
    <name type="scientific">Pseudonocardia zijingensis</name>
    <dbReference type="NCBI Taxonomy" id="153376"/>
    <lineage>
        <taxon>Bacteria</taxon>
        <taxon>Bacillati</taxon>
        <taxon>Actinomycetota</taxon>
        <taxon>Actinomycetes</taxon>
        <taxon>Pseudonocardiales</taxon>
        <taxon>Pseudonocardiaceae</taxon>
        <taxon>Pseudonocardia</taxon>
    </lineage>
</organism>
<protein>
    <submittedName>
        <fullName evidence="4">ABC transporter substrate-binding protein</fullName>
    </submittedName>
</protein>
<keyword evidence="5" id="KW-1185">Reference proteome</keyword>
<keyword evidence="2" id="KW-0732">Signal</keyword>
<dbReference type="SUPFAM" id="SSF53850">
    <property type="entry name" value="Periplasmic binding protein-like II"/>
    <property type="match status" value="1"/>
</dbReference>
<evidence type="ECO:0000313" key="4">
    <source>
        <dbReference type="EMBL" id="GAA0899011.1"/>
    </source>
</evidence>
<dbReference type="Gene3D" id="3.40.190.10">
    <property type="entry name" value="Periplasmic binding protein-like II"/>
    <property type="match status" value="1"/>
</dbReference>
<feature type="region of interest" description="Disordered" evidence="1">
    <location>
        <begin position="26"/>
        <end position="61"/>
    </location>
</feature>
<dbReference type="PIRSF" id="PIRSF002741">
    <property type="entry name" value="MppA"/>
    <property type="match status" value="1"/>
</dbReference>
<evidence type="ECO:0000313" key="5">
    <source>
        <dbReference type="Proteomes" id="UP001499967"/>
    </source>
</evidence>
<dbReference type="Proteomes" id="UP001499967">
    <property type="component" value="Unassembled WGS sequence"/>
</dbReference>
<evidence type="ECO:0000259" key="3">
    <source>
        <dbReference type="Pfam" id="PF00496"/>
    </source>
</evidence>
<accession>A0ABN1N9R0</accession>
<dbReference type="PROSITE" id="PS51257">
    <property type="entry name" value="PROKAR_LIPOPROTEIN"/>
    <property type="match status" value="1"/>
</dbReference>
<dbReference type="Gene3D" id="3.90.76.10">
    <property type="entry name" value="Dipeptide-binding Protein, Domain 1"/>
    <property type="match status" value="1"/>
</dbReference>
<feature type="region of interest" description="Disordered" evidence="1">
    <location>
        <begin position="148"/>
        <end position="168"/>
    </location>
</feature>
<dbReference type="Gene3D" id="3.10.105.10">
    <property type="entry name" value="Dipeptide-binding Protein, Domain 3"/>
    <property type="match status" value="1"/>
</dbReference>
<feature type="domain" description="Solute-binding protein family 5" evidence="3">
    <location>
        <begin position="82"/>
        <end position="467"/>
    </location>
</feature>
<dbReference type="CDD" id="cd00995">
    <property type="entry name" value="PBP2_NikA_DppA_OppA_like"/>
    <property type="match status" value="1"/>
</dbReference>
<feature type="signal peptide" evidence="2">
    <location>
        <begin position="1"/>
        <end position="24"/>
    </location>
</feature>
<dbReference type="InterPro" id="IPR030678">
    <property type="entry name" value="Peptide/Ni-bd"/>
</dbReference>
<sequence>MRARRAAAWTAVPLAVALATTACGGGGESGGDGAAESGVTISVNGTEPENPLVPGNTNETGGGKILDALFSPLVEYNPQTAEPENLVAESIETTDSQVYTIKLNEGWTFHDGTPVTANNFVRAWNYTAYSPNGQQNGSFFSHIQGYDQVHTEDPDGTAGPQTAPEPTAQEMSGLRVVDDLTFEVTLSAPFAVFPTMLGYRAFSPLPDLFFTDRAAFEAHPIGNGPFRFVSRQPNTNVVVERYEQWPGAPKPSIGGVEFRFYESAEAAYADVVANNLDFIEIIPPSGLAGNLYETDLAGRSVSRTYLGVQRLGFPLYDPRYQNPQLRQAISMAIDREAVNQQIFGGTRPPADGLVAPDVPGRVPGQCGDLCTYQPERARQMFEASGFQGPIELTSNADAGNREWMEATCVSISNALGVQCNFVPVTTFGEIRTAINARKMDDIYRTGWVADYPSIENFLNPMYRTGASTNDGEYSNPAVDELLARADAAPSIEEGNALYQEAERMVIQDMPAIPVYFQSFQAGWSERLQDVTVTPFRELDLESVTVAAQS</sequence>
<comment type="caution">
    <text evidence="4">The sequence shown here is derived from an EMBL/GenBank/DDBJ whole genome shotgun (WGS) entry which is preliminary data.</text>
</comment>
<feature type="chain" id="PRO_5045673548" evidence="2">
    <location>
        <begin position="25"/>
        <end position="549"/>
    </location>
</feature>
<proteinExistence type="predicted"/>
<dbReference type="EMBL" id="BAAAHP010000202">
    <property type="protein sequence ID" value="GAA0899011.1"/>
    <property type="molecule type" value="Genomic_DNA"/>
</dbReference>
<dbReference type="PANTHER" id="PTHR30290">
    <property type="entry name" value="PERIPLASMIC BINDING COMPONENT OF ABC TRANSPORTER"/>
    <property type="match status" value="1"/>
</dbReference>
<dbReference type="PANTHER" id="PTHR30290:SF83">
    <property type="entry name" value="ABC TRANSPORTER SUBSTRATE-BINDING PROTEIN"/>
    <property type="match status" value="1"/>
</dbReference>
<dbReference type="InterPro" id="IPR000914">
    <property type="entry name" value="SBP_5_dom"/>
</dbReference>
<dbReference type="Pfam" id="PF00496">
    <property type="entry name" value="SBP_bac_5"/>
    <property type="match status" value="1"/>
</dbReference>
<evidence type="ECO:0000256" key="2">
    <source>
        <dbReference type="SAM" id="SignalP"/>
    </source>
</evidence>
<name>A0ABN1N9R0_9PSEU</name>
<evidence type="ECO:0000256" key="1">
    <source>
        <dbReference type="SAM" id="MobiDB-lite"/>
    </source>
</evidence>
<reference evidence="4 5" key="1">
    <citation type="journal article" date="2019" name="Int. J. Syst. Evol. Microbiol.">
        <title>The Global Catalogue of Microorganisms (GCM) 10K type strain sequencing project: providing services to taxonomists for standard genome sequencing and annotation.</title>
        <authorList>
            <consortium name="The Broad Institute Genomics Platform"/>
            <consortium name="The Broad Institute Genome Sequencing Center for Infectious Disease"/>
            <person name="Wu L."/>
            <person name="Ma J."/>
        </authorList>
    </citation>
    <scope>NUCLEOTIDE SEQUENCE [LARGE SCALE GENOMIC DNA]</scope>
    <source>
        <strain evidence="4 5">JCM 11117</strain>
    </source>
</reference>
<gene>
    <name evidence="4" type="ORF">GCM10009559_62650</name>
</gene>